<evidence type="ECO:0000256" key="2">
    <source>
        <dbReference type="PIRSR" id="PIRSR603782-1"/>
    </source>
</evidence>
<accession>A0A315ZGH1</accession>
<dbReference type="CDD" id="cd02968">
    <property type="entry name" value="SCO"/>
    <property type="match status" value="1"/>
</dbReference>
<keyword evidence="2" id="KW-0186">Copper</keyword>
<feature type="binding site" evidence="2">
    <location>
        <position position="76"/>
    </location>
    <ligand>
        <name>Cu cation</name>
        <dbReference type="ChEBI" id="CHEBI:23378"/>
    </ligand>
</feature>
<evidence type="ECO:0000313" key="5">
    <source>
        <dbReference type="Proteomes" id="UP000245535"/>
    </source>
</evidence>
<comment type="similarity">
    <text evidence="1">Belongs to the SCO1/2 family.</text>
</comment>
<name>A0A315ZGH1_SEDFL</name>
<reference evidence="4 5" key="1">
    <citation type="submission" date="2018-03" db="EMBL/GenBank/DDBJ databases">
        <title>Genomic Encyclopedia of Archaeal and Bacterial Type Strains, Phase II (KMG-II): from individual species to whole genera.</title>
        <authorList>
            <person name="Goeker M."/>
        </authorList>
    </citation>
    <scope>NUCLEOTIDE SEQUENCE [LARGE SCALE GENOMIC DNA]</scope>
    <source>
        <strain evidence="4 5">DSM 28229</strain>
    </source>
</reference>
<keyword evidence="2" id="KW-0479">Metal-binding</keyword>
<feature type="binding site" evidence="2">
    <location>
        <position position="166"/>
    </location>
    <ligand>
        <name>Cu cation</name>
        <dbReference type="ChEBI" id="CHEBI:23378"/>
    </ligand>
</feature>
<evidence type="ECO:0000256" key="3">
    <source>
        <dbReference type="PIRSR" id="PIRSR603782-2"/>
    </source>
</evidence>
<dbReference type="SUPFAM" id="SSF52833">
    <property type="entry name" value="Thioredoxin-like"/>
    <property type="match status" value="1"/>
</dbReference>
<dbReference type="Gene3D" id="3.40.30.10">
    <property type="entry name" value="Glutaredoxin"/>
    <property type="match status" value="1"/>
</dbReference>
<protein>
    <submittedName>
        <fullName evidence="4">Protein SCO1/2</fullName>
    </submittedName>
</protein>
<keyword evidence="5" id="KW-1185">Reference proteome</keyword>
<dbReference type="Pfam" id="PF02630">
    <property type="entry name" value="SCO1-SenC"/>
    <property type="match status" value="1"/>
</dbReference>
<organism evidence="4 5">
    <name type="scientific">Sediminitomix flava</name>
    <dbReference type="NCBI Taxonomy" id="379075"/>
    <lineage>
        <taxon>Bacteria</taxon>
        <taxon>Pseudomonadati</taxon>
        <taxon>Bacteroidota</taxon>
        <taxon>Cytophagia</taxon>
        <taxon>Cytophagales</taxon>
        <taxon>Flammeovirgaceae</taxon>
        <taxon>Sediminitomix</taxon>
    </lineage>
</organism>
<comment type="caution">
    <text evidence="4">The sequence shown here is derived from an EMBL/GenBank/DDBJ whole genome shotgun (WGS) entry which is preliminary data.</text>
</comment>
<dbReference type="PANTHER" id="PTHR12151:SF25">
    <property type="entry name" value="LINALOOL DEHYDRATASE_ISOMERASE DOMAIN-CONTAINING PROTEIN"/>
    <property type="match status" value="1"/>
</dbReference>
<proteinExistence type="inferred from homology"/>
<feature type="disulfide bond" description="Redox-active" evidence="3">
    <location>
        <begin position="76"/>
        <end position="80"/>
    </location>
</feature>
<gene>
    <name evidence="4" type="ORF">BC781_101599</name>
</gene>
<dbReference type="InterPro" id="IPR003782">
    <property type="entry name" value="SCO1/SenC"/>
</dbReference>
<evidence type="ECO:0000313" key="4">
    <source>
        <dbReference type="EMBL" id="PWJ44249.1"/>
    </source>
</evidence>
<feature type="binding site" evidence="2">
    <location>
        <position position="80"/>
    </location>
    <ligand>
        <name>Cu cation</name>
        <dbReference type="ChEBI" id="CHEBI:23378"/>
    </ligand>
</feature>
<dbReference type="AlphaFoldDB" id="A0A315ZGH1"/>
<dbReference type="GO" id="GO:0046872">
    <property type="term" value="F:metal ion binding"/>
    <property type="evidence" value="ECO:0007669"/>
    <property type="project" value="UniProtKB-KW"/>
</dbReference>
<dbReference type="Proteomes" id="UP000245535">
    <property type="component" value="Unassembled WGS sequence"/>
</dbReference>
<dbReference type="EMBL" id="QGDO01000001">
    <property type="protein sequence ID" value="PWJ44249.1"/>
    <property type="molecule type" value="Genomic_DNA"/>
</dbReference>
<evidence type="ECO:0000256" key="1">
    <source>
        <dbReference type="ARBA" id="ARBA00010996"/>
    </source>
</evidence>
<keyword evidence="3" id="KW-1015">Disulfide bond</keyword>
<dbReference type="InterPro" id="IPR036249">
    <property type="entry name" value="Thioredoxin-like_sf"/>
</dbReference>
<sequence>MSSCSLNSRGKGNRNNRLPYYKEASFTPYWLSKDTTELKDFHTIPSFSLVSQKGDTITENSFEGKIYVTDFFFTSCQGICPQMTSNMKIIQDEFENDNEILLLSHSITPRKDSPQMLKAYAQKKGIDDDKWILATGNRIDIYELGRKGYFIEKDLGINKGPNDFLHSPNFVLVDKEKHIRGIYNGLNSNAVQQLITDIKTLKKEYL</sequence>
<dbReference type="PANTHER" id="PTHR12151">
    <property type="entry name" value="ELECTRON TRANSPORT PROTIN SCO1/SENC FAMILY MEMBER"/>
    <property type="match status" value="1"/>
</dbReference>